<dbReference type="EMBL" id="JBBHLL010000062">
    <property type="protein sequence ID" value="KAK7821884.1"/>
    <property type="molecule type" value="Genomic_DNA"/>
</dbReference>
<comment type="caution">
    <text evidence="1">The sequence shown here is derived from an EMBL/GenBank/DDBJ whole genome shotgun (WGS) entry which is preliminary data.</text>
</comment>
<accession>A0AAW0J514</accession>
<sequence length="86" mass="9813">NACFHLVQTPWTLMRPSDDHSQVHNNQSEYQLPLRAISGLGQKVDDTLFEAEATHYKRCPIKVTLATVKMSVPPTGSLRDFEMMWP</sequence>
<keyword evidence="2" id="KW-1185">Reference proteome</keyword>
<name>A0AAW0J514_MYOGA</name>
<protein>
    <submittedName>
        <fullName evidence="1">Uncharacterized protein</fullName>
    </submittedName>
</protein>
<organism evidence="1 2">
    <name type="scientific">Myodes glareolus</name>
    <name type="common">Bank vole</name>
    <name type="synonym">Clethrionomys glareolus</name>
    <dbReference type="NCBI Taxonomy" id="447135"/>
    <lineage>
        <taxon>Eukaryota</taxon>
        <taxon>Metazoa</taxon>
        <taxon>Chordata</taxon>
        <taxon>Craniata</taxon>
        <taxon>Vertebrata</taxon>
        <taxon>Euteleostomi</taxon>
        <taxon>Mammalia</taxon>
        <taxon>Eutheria</taxon>
        <taxon>Euarchontoglires</taxon>
        <taxon>Glires</taxon>
        <taxon>Rodentia</taxon>
        <taxon>Myomorpha</taxon>
        <taxon>Muroidea</taxon>
        <taxon>Cricetidae</taxon>
        <taxon>Arvicolinae</taxon>
        <taxon>Myodes</taxon>
    </lineage>
</organism>
<reference evidence="1 2" key="1">
    <citation type="journal article" date="2023" name="bioRxiv">
        <title>Conserved and derived expression patterns and positive selection on dental genes reveal complex evolutionary context of ever-growing rodent molars.</title>
        <authorList>
            <person name="Calamari Z.T."/>
            <person name="Song A."/>
            <person name="Cohen E."/>
            <person name="Akter M."/>
            <person name="Roy R.D."/>
            <person name="Hallikas O."/>
            <person name="Christensen M.M."/>
            <person name="Li P."/>
            <person name="Marangoni P."/>
            <person name="Jernvall J."/>
            <person name="Klein O.D."/>
        </authorList>
    </citation>
    <scope>NUCLEOTIDE SEQUENCE [LARGE SCALE GENOMIC DNA]</scope>
    <source>
        <strain evidence="1">V071</strain>
    </source>
</reference>
<evidence type="ECO:0000313" key="2">
    <source>
        <dbReference type="Proteomes" id="UP001488838"/>
    </source>
</evidence>
<proteinExistence type="predicted"/>
<dbReference type="InterPro" id="IPR036824">
    <property type="entry name" value="Nucleoplasmin_core_dom_sf"/>
</dbReference>
<evidence type="ECO:0000313" key="1">
    <source>
        <dbReference type="EMBL" id="KAK7821884.1"/>
    </source>
</evidence>
<dbReference type="SUPFAM" id="SSF69203">
    <property type="entry name" value="Nucleoplasmin-like core domain"/>
    <property type="match status" value="1"/>
</dbReference>
<gene>
    <name evidence="1" type="ORF">U0070_004848</name>
</gene>
<dbReference type="AlphaFoldDB" id="A0AAW0J514"/>
<feature type="non-terminal residue" evidence="1">
    <location>
        <position position="1"/>
    </location>
</feature>
<dbReference type="Proteomes" id="UP001488838">
    <property type="component" value="Unassembled WGS sequence"/>
</dbReference>
<dbReference type="Gene3D" id="2.60.120.340">
    <property type="entry name" value="Nucleoplasmin core domain"/>
    <property type="match status" value="1"/>
</dbReference>